<evidence type="ECO:0000256" key="3">
    <source>
        <dbReference type="ARBA" id="ARBA00008741"/>
    </source>
</evidence>
<evidence type="ECO:0000256" key="7">
    <source>
        <dbReference type="ARBA" id="ARBA00022519"/>
    </source>
</evidence>
<dbReference type="EMBL" id="JAULRT010000052">
    <property type="protein sequence ID" value="MDO3382490.1"/>
    <property type="molecule type" value="Genomic_DNA"/>
</dbReference>
<comment type="caution">
    <text evidence="13">The sequence shown here is derived from an EMBL/GenBank/DDBJ whole genome shotgun (WGS) entry which is preliminary data.</text>
</comment>
<dbReference type="Pfam" id="PF04995">
    <property type="entry name" value="CcmD"/>
    <property type="match status" value="1"/>
</dbReference>
<proteinExistence type="inferred from homology"/>
<sequence>MPEFKFSSLNDFITMAGHGIYVWSCVLIAAVILSALVIHPLVLHRSQKRHILRQRQLQGSQQARHQRSPHTP</sequence>
<evidence type="ECO:0000256" key="6">
    <source>
        <dbReference type="ARBA" id="ARBA00022475"/>
    </source>
</evidence>
<keyword evidence="11 12" id="KW-0472">Membrane</keyword>
<organism evidence="13 14">
    <name type="scientific">Gilvimarinus algae</name>
    <dbReference type="NCBI Taxonomy" id="3058037"/>
    <lineage>
        <taxon>Bacteria</taxon>
        <taxon>Pseudomonadati</taxon>
        <taxon>Pseudomonadota</taxon>
        <taxon>Gammaproteobacteria</taxon>
        <taxon>Cellvibrionales</taxon>
        <taxon>Cellvibrionaceae</taxon>
        <taxon>Gilvimarinus</taxon>
    </lineage>
</organism>
<keyword evidence="7 12" id="KW-0997">Cell inner membrane</keyword>
<keyword evidence="9 12" id="KW-0201">Cytochrome c-type biogenesis</keyword>
<evidence type="ECO:0000256" key="12">
    <source>
        <dbReference type="RuleBase" id="RU363101"/>
    </source>
</evidence>
<keyword evidence="6 12" id="KW-1003">Cell membrane</keyword>
<dbReference type="Proteomes" id="UP001168380">
    <property type="component" value="Unassembled WGS sequence"/>
</dbReference>
<evidence type="ECO:0000256" key="8">
    <source>
        <dbReference type="ARBA" id="ARBA00022692"/>
    </source>
</evidence>
<keyword evidence="5 12" id="KW-0813">Transport</keyword>
<evidence type="ECO:0000256" key="9">
    <source>
        <dbReference type="ARBA" id="ARBA00022748"/>
    </source>
</evidence>
<keyword evidence="8 12" id="KW-0812">Transmembrane</keyword>
<evidence type="ECO:0000313" key="13">
    <source>
        <dbReference type="EMBL" id="MDO3382490.1"/>
    </source>
</evidence>
<comment type="similarity">
    <text evidence="3 12">Belongs to the CcmD/CycX/HelD family.</text>
</comment>
<evidence type="ECO:0000256" key="10">
    <source>
        <dbReference type="ARBA" id="ARBA00022989"/>
    </source>
</evidence>
<evidence type="ECO:0000256" key="2">
    <source>
        <dbReference type="ARBA" id="ARBA00004377"/>
    </source>
</evidence>
<reference evidence="13" key="1">
    <citation type="submission" date="2023-07" db="EMBL/GenBank/DDBJ databases">
        <title>Gilvimarinus algae sp. nov., isolated from the surface of Kelp.</title>
        <authorList>
            <person name="Sun Y.Y."/>
            <person name="Gong Y."/>
            <person name="Du Z.J."/>
        </authorList>
    </citation>
    <scope>NUCLEOTIDE SEQUENCE</scope>
    <source>
        <strain evidence="13">SDUM040014</strain>
    </source>
</reference>
<dbReference type="PANTHER" id="PTHR37531">
    <property type="entry name" value="HEME EXPORTER PROTEIN D"/>
    <property type="match status" value="1"/>
</dbReference>
<evidence type="ECO:0000256" key="11">
    <source>
        <dbReference type="ARBA" id="ARBA00023136"/>
    </source>
</evidence>
<feature type="transmembrane region" description="Helical" evidence="12">
    <location>
        <begin position="20"/>
        <end position="43"/>
    </location>
</feature>
<dbReference type="InterPro" id="IPR007078">
    <property type="entry name" value="Haem_export_protD_CcmD"/>
</dbReference>
<keyword evidence="14" id="KW-1185">Reference proteome</keyword>
<dbReference type="PANTHER" id="PTHR37531:SF1">
    <property type="entry name" value="HEME EXPORTER PROTEIN D"/>
    <property type="match status" value="1"/>
</dbReference>
<protein>
    <recommendedName>
        <fullName evidence="4 12">Heme exporter protein D</fullName>
    </recommendedName>
</protein>
<evidence type="ECO:0000313" key="14">
    <source>
        <dbReference type="Proteomes" id="UP001168380"/>
    </source>
</evidence>
<dbReference type="InterPro" id="IPR052075">
    <property type="entry name" value="Heme_exporter_D"/>
</dbReference>
<evidence type="ECO:0000256" key="1">
    <source>
        <dbReference type="ARBA" id="ARBA00002442"/>
    </source>
</evidence>
<keyword evidence="10 12" id="KW-1133">Transmembrane helix</keyword>
<name>A0ABT8TEG3_9GAMM</name>
<dbReference type="RefSeq" id="WP_302712771.1">
    <property type="nucleotide sequence ID" value="NZ_JAULRT010000052.1"/>
</dbReference>
<evidence type="ECO:0000256" key="5">
    <source>
        <dbReference type="ARBA" id="ARBA00022448"/>
    </source>
</evidence>
<evidence type="ECO:0000256" key="4">
    <source>
        <dbReference type="ARBA" id="ARBA00016461"/>
    </source>
</evidence>
<comment type="subcellular location">
    <subcellularLocation>
        <location evidence="2 12">Cell inner membrane</location>
        <topology evidence="2 12">Single-pass membrane protein</topology>
    </subcellularLocation>
</comment>
<comment type="function">
    <text evidence="1 12">Required for the export of heme to the periplasm for the biogenesis of c-type cytochromes.</text>
</comment>
<gene>
    <name evidence="13" type="primary">ccmD</name>
    <name evidence="13" type="ORF">QWI16_09925</name>
</gene>
<accession>A0ABT8TEG3</accession>
<dbReference type="NCBIfam" id="TIGR03141">
    <property type="entry name" value="cytochro_ccmD"/>
    <property type="match status" value="1"/>
</dbReference>